<evidence type="ECO:0000313" key="4">
    <source>
        <dbReference type="Proteomes" id="UP000248614"/>
    </source>
</evidence>
<reference evidence="3 4" key="1">
    <citation type="submission" date="2017-08" db="EMBL/GenBank/DDBJ databases">
        <title>Infants hospitalized years apart are colonized by the same room-sourced microbial strains.</title>
        <authorList>
            <person name="Brooks B."/>
            <person name="Olm M.R."/>
            <person name="Firek B.A."/>
            <person name="Baker R."/>
            <person name="Thomas B.C."/>
            <person name="Morowitz M.J."/>
            <person name="Banfield J.F."/>
        </authorList>
    </citation>
    <scope>NUCLEOTIDE SEQUENCE [LARGE SCALE GENOMIC DNA]</scope>
    <source>
        <strain evidence="3">S2_018_000_R3_110</strain>
    </source>
</reference>
<accession>A0A2W4Z3L4</accession>
<protein>
    <submittedName>
        <fullName evidence="3">S9 family peptidase</fullName>
    </submittedName>
</protein>
<keyword evidence="1" id="KW-0378">Hydrolase</keyword>
<evidence type="ECO:0000256" key="1">
    <source>
        <dbReference type="ARBA" id="ARBA00022801"/>
    </source>
</evidence>
<dbReference type="GO" id="GO:0006508">
    <property type="term" value="P:proteolysis"/>
    <property type="evidence" value="ECO:0007669"/>
    <property type="project" value="InterPro"/>
</dbReference>
<sequence>MTMDLISRRTLFGNAERSSFSISPDGELLAFVAPRDGVRNIWVARRDAPDAGKPVTCDTHRGIASYQWTRDGRHVLFSMDNDGDEKWRVFIACVTTGAVRNLTPVDADRAYVVATSMGDPHHIVIGVHARDPRYADLYRVNLASGAAHLLEENPGFDEYLLGDDLNPRIATRTDLDGTMTILRRTADAAWEPWLTFDPAEAATSRAMGLDRAGRTLFMLDSRGHDTLALVSIDLADGTLATIAQDDRYDLGGYVGSWETFHPIAYVVTRQHRQTVPLTDGMARDVATIDAAGIGSWGITSRSDDDRWWTIGADSDVRPGLGYLYDRHGGTLHLLYETRPALRDAPLARMYPLSVPARDGLALDCYLTLPHGEPDPAGDAARTKLPMVVLVHGGPWTRDSFGYDPEHQWLANRGYAVLSVNFRGSTGFGKRFVAAGDGEWGAAMSDDVDAAVDAVVARGICDPARLAIMGASYGGYAVLTALTRTPERYACGVDIVGPSNLETLIEAMPPHWEAARAQLYRALGDPTTERGRALLRDRSPLHRASRIVRPLLIAQGRNDPRVPMREAEQMVDALKRHDIPVGFVVYGDEGHGFVRPANRISSIALTEAFLARWIGGRCEPTHDDEIAGTTCDIVEGADLLPGQVARAG</sequence>
<dbReference type="SUPFAM" id="SSF82171">
    <property type="entry name" value="DPP6 N-terminal domain-like"/>
    <property type="match status" value="1"/>
</dbReference>
<name>A0A2W4Z3L4_9SPHN</name>
<evidence type="ECO:0000313" key="3">
    <source>
        <dbReference type="EMBL" id="PZO76256.1"/>
    </source>
</evidence>
<dbReference type="Gene3D" id="3.40.50.1820">
    <property type="entry name" value="alpha/beta hydrolase"/>
    <property type="match status" value="1"/>
</dbReference>
<dbReference type="PANTHER" id="PTHR42776:SF27">
    <property type="entry name" value="DIPEPTIDYL PEPTIDASE FAMILY MEMBER 6"/>
    <property type="match status" value="1"/>
</dbReference>
<dbReference type="Proteomes" id="UP000248614">
    <property type="component" value="Unassembled WGS sequence"/>
</dbReference>
<dbReference type="GO" id="GO:0004252">
    <property type="term" value="F:serine-type endopeptidase activity"/>
    <property type="evidence" value="ECO:0007669"/>
    <property type="project" value="TreeGrafter"/>
</dbReference>
<gene>
    <name evidence="3" type="ORF">DI632_10755</name>
</gene>
<dbReference type="PANTHER" id="PTHR42776">
    <property type="entry name" value="SERINE PEPTIDASE S9 FAMILY MEMBER"/>
    <property type="match status" value="1"/>
</dbReference>
<dbReference type="Pfam" id="PF00326">
    <property type="entry name" value="Peptidase_S9"/>
    <property type="match status" value="1"/>
</dbReference>
<dbReference type="SUPFAM" id="SSF53474">
    <property type="entry name" value="alpha/beta-Hydrolases"/>
    <property type="match status" value="1"/>
</dbReference>
<organism evidence="3 4">
    <name type="scientific">Sphingomonas hengshuiensis</name>
    <dbReference type="NCBI Taxonomy" id="1609977"/>
    <lineage>
        <taxon>Bacteria</taxon>
        <taxon>Pseudomonadati</taxon>
        <taxon>Pseudomonadota</taxon>
        <taxon>Alphaproteobacteria</taxon>
        <taxon>Sphingomonadales</taxon>
        <taxon>Sphingomonadaceae</taxon>
        <taxon>Sphingomonas</taxon>
    </lineage>
</organism>
<dbReference type="Gene3D" id="2.120.10.30">
    <property type="entry name" value="TolB, C-terminal domain"/>
    <property type="match status" value="1"/>
</dbReference>
<dbReference type="InterPro" id="IPR011042">
    <property type="entry name" value="6-blade_b-propeller_TolB-like"/>
</dbReference>
<dbReference type="InterPro" id="IPR029058">
    <property type="entry name" value="AB_hydrolase_fold"/>
</dbReference>
<dbReference type="AlphaFoldDB" id="A0A2W4Z3L4"/>
<dbReference type="EMBL" id="QFNF01000027">
    <property type="protein sequence ID" value="PZO76256.1"/>
    <property type="molecule type" value="Genomic_DNA"/>
</dbReference>
<dbReference type="InterPro" id="IPR001375">
    <property type="entry name" value="Peptidase_S9_cat"/>
</dbReference>
<feature type="domain" description="Peptidase S9 prolyl oligopeptidase catalytic" evidence="2">
    <location>
        <begin position="403"/>
        <end position="615"/>
    </location>
</feature>
<evidence type="ECO:0000259" key="2">
    <source>
        <dbReference type="Pfam" id="PF00326"/>
    </source>
</evidence>
<comment type="caution">
    <text evidence="3">The sequence shown here is derived from an EMBL/GenBank/DDBJ whole genome shotgun (WGS) entry which is preliminary data.</text>
</comment>
<proteinExistence type="predicted"/>